<reference evidence="1" key="1">
    <citation type="submission" date="2023-03" db="EMBL/GenBank/DDBJ databases">
        <title>Massive genome expansion in bonnet fungi (Mycena s.s.) driven by repeated elements and novel gene families across ecological guilds.</title>
        <authorList>
            <consortium name="Lawrence Berkeley National Laboratory"/>
            <person name="Harder C.B."/>
            <person name="Miyauchi S."/>
            <person name="Viragh M."/>
            <person name="Kuo A."/>
            <person name="Thoen E."/>
            <person name="Andreopoulos B."/>
            <person name="Lu D."/>
            <person name="Skrede I."/>
            <person name="Drula E."/>
            <person name="Henrissat B."/>
            <person name="Morin E."/>
            <person name="Kohler A."/>
            <person name="Barry K."/>
            <person name="LaButti K."/>
            <person name="Morin E."/>
            <person name="Salamov A."/>
            <person name="Lipzen A."/>
            <person name="Mereny Z."/>
            <person name="Hegedus B."/>
            <person name="Baldrian P."/>
            <person name="Stursova M."/>
            <person name="Weitz H."/>
            <person name="Taylor A."/>
            <person name="Grigoriev I.V."/>
            <person name="Nagy L.G."/>
            <person name="Martin F."/>
            <person name="Kauserud H."/>
        </authorList>
    </citation>
    <scope>NUCLEOTIDE SEQUENCE</scope>
    <source>
        <strain evidence="1">CBHHK200</strain>
    </source>
</reference>
<evidence type="ECO:0000313" key="2">
    <source>
        <dbReference type="Proteomes" id="UP001218188"/>
    </source>
</evidence>
<accession>A0AAD6T7Y8</accession>
<evidence type="ECO:0000313" key="1">
    <source>
        <dbReference type="EMBL" id="KAJ7038997.1"/>
    </source>
</evidence>
<protein>
    <submittedName>
        <fullName evidence="1">Uncharacterized protein</fullName>
    </submittedName>
</protein>
<organism evidence="1 2">
    <name type="scientific">Mycena alexandri</name>
    <dbReference type="NCBI Taxonomy" id="1745969"/>
    <lineage>
        <taxon>Eukaryota</taxon>
        <taxon>Fungi</taxon>
        <taxon>Dikarya</taxon>
        <taxon>Basidiomycota</taxon>
        <taxon>Agaricomycotina</taxon>
        <taxon>Agaricomycetes</taxon>
        <taxon>Agaricomycetidae</taxon>
        <taxon>Agaricales</taxon>
        <taxon>Marasmiineae</taxon>
        <taxon>Mycenaceae</taxon>
        <taxon>Mycena</taxon>
    </lineage>
</organism>
<proteinExistence type="predicted"/>
<keyword evidence="2" id="KW-1185">Reference proteome</keyword>
<dbReference type="AlphaFoldDB" id="A0AAD6T7Y8"/>
<dbReference type="Proteomes" id="UP001218188">
    <property type="component" value="Unassembled WGS sequence"/>
</dbReference>
<dbReference type="EMBL" id="JARJCM010000029">
    <property type="protein sequence ID" value="KAJ7038997.1"/>
    <property type="molecule type" value="Genomic_DNA"/>
</dbReference>
<gene>
    <name evidence="1" type="ORF">C8F04DRAFT_1088195</name>
</gene>
<name>A0AAD6T7Y8_9AGAR</name>
<comment type="caution">
    <text evidence="1">The sequence shown here is derived from an EMBL/GenBank/DDBJ whole genome shotgun (WGS) entry which is preliminary data.</text>
</comment>
<sequence>MRTLRLAHILPGSLRRYGRRRFLHTNYWYSGKYNVNMCVLPIFFHSRTSTNLSKSIHAVFCSFHASPSVRCRSSAGMTVSPADSEPRGRTRSFVFQMPAGHLVASEPCYSIVHSRRRAPRPFAFTLSFLNLRNLRPNPSIDYPCSSNTSATLPTPPSFTPRRGAARPYRRHLACRSHRACSCIRWRRVLMQNADPSRSLSSPFYFLPYLFFHV</sequence>